<feature type="region of interest" description="Disordered" evidence="1">
    <location>
        <begin position="221"/>
        <end position="250"/>
    </location>
</feature>
<proteinExistence type="predicted"/>
<organism evidence="2 3">
    <name type="scientific">Pseudoneurospora amorphoporcata</name>
    <dbReference type="NCBI Taxonomy" id="241081"/>
    <lineage>
        <taxon>Eukaryota</taxon>
        <taxon>Fungi</taxon>
        <taxon>Dikarya</taxon>
        <taxon>Ascomycota</taxon>
        <taxon>Pezizomycotina</taxon>
        <taxon>Sordariomycetes</taxon>
        <taxon>Sordariomycetidae</taxon>
        <taxon>Sordariales</taxon>
        <taxon>Sordariaceae</taxon>
        <taxon>Pseudoneurospora</taxon>
    </lineage>
</organism>
<evidence type="ECO:0000256" key="1">
    <source>
        <dbReference type="SAM" id="MobiDB-lite"/>
    </source>
</evidence>
<dbReference type="GO" id="GO:0003735">
    <property type="term" value="F:structural constituent of ribosome"/>
    <property type="evidence" value="ECO:0007669"/>
    <property type="project" value="InterPro"/>
</dbReference>
<dbReference type="GO" id="GO:0032543">
    <property type="term" value="P:mitochondrial translation"/>
    <property type="evidence" value="ECO:0007669"/>
    <property type="project" value="InterPro"/>
</dbReference>
<feature type="region of interest" description="Disordered" evidence="1">
    <location>
        <begin position="139"/>
        <end position="163"/>
    </location>
</feature>
<evidence type="ECO:0000313" key="3">
    <source>
        <dbReference type="Proteomes" id="UP001303222"/>
    </source>
</evidence>
<reference evidence="2" key="2">
    <citation type="submission" date="2023-06" db="EMBL/GenBank/DDBJ databases">
        <authorList>
            <consortium name="Lawrence Berkeley National Laboratory"/>
            <person name="Mondo S.J."/>
            <person name="Hensen N."/>
            <person name="Bonometti L."/>
            <person name="Westerberg I."/>
            <person name="Brannstrom I.O."/>
            <person name="Guillou S."/>
            <person name="Cros-Aarteil S."/>
            <person name="Calhoun S."/>
            <person name="Haridas S."/>
            <person name="Kuo A."/>
            <person name="Pangilinan J."/>
            <person name="Riley R."/>
            <person name="Labutti K."/>
            <person name="Andreopoulos B."/>
            <person name="Lipzen A."/>
            <person name="Chen C."/>
            <person name="Yanf M."/>
            <person name="Daum C."/>
            <person name="Ng V."/>
            <person name="Clum A."/>
            <person name="Steindorff A."/>
            <person name="Ohm R."/>
            <person name="Martin F."/>
            <person name="Silar P."/>
            <person name="Natvig D."/>
            <person name="Lalanne C."/>
            <person name="Gautier V."/>
            <person name="Ament-Velasquez S.L."/>
            <person name="Kruys A."/>
            <person name="Hutchinson M.I."/>
            <person name="Powell A.J."/>
            <person name="Barry K."/>
            <person name="Miller A.N."/>
            <person name="Grigoriev I.V."/>
            <person name="Debuchy R."/>
            <person name="Gladieux P."/>
            <person name="Thoren M.H."/>
            <person name="Johannesson H."/>
        </authorList>
    </citation>
    <scope>NUCLEOTIDE SEQUENCE</scope>
    <source>
        <strain evidence="2">CBS 626.80</strain>
    </source>
</reference>
<dbReference type="EMBL" id="MU859080">
    <property type="protein sequence ID" value="KAK3955135.1"/>
    <property type="molecule type" value="Genomic_DNA"/>
</dbReference>
<keyword evidence="3" id="KW-1185">Reference proteome</keyword>
<feature type="region of interest" description="Disordered" evidence="1">
    <location>
        <begin position="1"/>
        <end position="66"/>
    </location>
</feature>
<dbReference type="Gene3D" id="6.10.250.3440">
    <property type="match status" value="1"/>
</dbReference>
<dbReference type="InterPro" id="IPR042831">
    <property type="entry name" value="Ribosomal_mL40_fung"/>
</dbReference>
<sequence>MAPTKTSNKTTSVVPTKKTTSADLCAPQCVPGTKGQERPSMTHVAKVKKTTKRSGNHSPREERRRQMNAYIDELRMRRYLEWLTAKEKESKERQEREHISTKKVSPRRKSWLVGYLWGLLKRPTKKEANTFLHKRTLGDHNIARNNSKRSSAQPKIHDTTHTTPVHEVKDVKNRIHATRTMSSTFTSLRGLATRLFAGRPSPSPLLTKPATAPSLQQTASYATKGKSGPPAGMFSGQKPGSKKKGGPKQVDPRIINILRHFAVLSPKRIPPPLRFGRNRYLRHWTIHRGWLLFRRQQREQRERILMQQHQSISNACEELRNTEGPGTREVGYLYRVAMLKNGVYGLKSVPIEYASRALVETPARQAWNHEWKP</sequence>
<feature type="compositionally biased region" description="Basic residues" evidence="1">
    <location>
        <begin position="45"/>
        <end position="55"/>
    </location>
</feature>
<comment type="caution">
    <text evidence="2">The sequence shown here is derived from an EMBL/GenBank/DDBJ whole genome shotgun (WGS) entry which is preliminary data.</text>
</comment>
<feature type="compositionally biased region" description="Polar residues" evidence="1">
    <location>
        <begin position="143"/>
        <end position="153"/>
    </location>
</feature>
<dbReference type="PANTHER" id="PTHR39150">
    <property type="entry name" value="54S RIBOSOMAL PROTEIN L28, MITOCHONDRIAL"/>
    <property type="match status" value="1"/>
</dbReference>
<dbReference type="AlphaFoldDB" id="A0AAN6NZV5"/>
<reference evidence="2" key="1">
    <citation type="journal article" date="2023" name="Mol. Phylogenet. Evol.">
        <title>Genome-scale phylogeny and comparative genomics of the fungal order Sordariales.</title>
        <authorList>
            <person name="Hensen N."/>
            <person name="Bonometti L."/>
            <person name="Westerberg I."/>
            <person name="Brannstrom I.O."/>
            <person name="Guillou S."/>
            <person name="Cros-Aarteil S."/>
            <person name="Calhoun S."/>
            <person name="Haridas S."/>
            <person name="Kuo A."/>
            <person name="Mondo S."/>
            <person name="Pangilinan J."/>
            <person name="Riley R."/>
            <person name="LaButti K."/>
            <person name="Andreopoulos B."/>
            <person name="Lipzen A."/>
            <person name="Chen C."/>
            <person name="Yan M."/>
            <person name="Daum C."/>
            <person name="Ng V."/>
            <person name="Clum A."/>
            <person name="Steindorff A."/>
            <person name="Ohm R.A."/>
            <person name="Martin F."/>
            <person name="Silar P."/>
            <person name="Natvig D.O."/>
            <person name="Lalanne C."/>
            <person name="Gautier V."/>
            <person name="Ament-Velasquez S.L."/>
            <person name="Kruys A."/>
            <person name="Hutchinson M.I."/>
            <person name="Powell A.J."/>
            <person name="Barry K."/>
            <person name="Miller A.N."/>
            <person name="Grigoriev I.V."/>
            <person name="Debuchy R."/>
            <person name="Gladieux P."/>
            <person name="Hiltunen Thoren M."/>
            <person name="Johannesson H."/>
        </authorList>
    </citation>
    <scope>NUCLEOTIDE SEQUENCE</scope>
    <source>
        <strain evidence="2">CBS 626.80</strain>
    </source>
</reference>
<dbReference type="PANTHER" id="PTHR39150:SF1">
    <property type="entry name" value="LARGE RIBOSOMAL SUBUNIT PROTEIN ML40"/>
    <property type="match status" value="1"/>
</dbReference>
<dbReference type="Proteomes" id="UP001303222">
    <property type="component" value="Unassembled WGS sequence"/>
</dbReference>
<accession>A0AAN6NZV5</accession>
<evidence type="ECO:0000313" key="2">
    <source>
        <dbReference type="EMBL" id="KAK3955135.1"/>
    </source>
</evidence>
<protein>
    <submittedName>
        <fullName evidence="2">Uncharacterized protein</fullName>
    </submittedName>
</protein>
<feature type="compositionally biased region" description="Low complexity" evidence="1">
    <location>
        <begin position="1"/>
        <end position="21"/>
    </location>
</feature>
<dbReference type="GO" id="GO:0005739">
    <property type="term" value="C:mitochondrion"/>
    <property type="evidence" value="ECO:0007669"/>
    <property type="project" value="GOC"/>
</dbReference>
<name>A0AAN6NZV5_9PEZI</name>
<gene>
    <name evidence="2" type="ORF">QBC32DRAFT_368042</name>
</gene>